<dbReference type="GO" id="GO:0071949">
    <property type="term" value="F:FAD binding"/>
    <property type="evidence" value="ECO:0007669"/>
    <property type="project" value="InterPro"/>
</dbReference>
<dbReference type="Pfam" id="PF01494">
    <property type="entry name" value="FAD_binding_3"/>
    <property type="match status" value="1"/>
</dbReference>
<evidence type="ECO:0000256" key="1">
    <source>
        <dbReference type="ARBA" id="ARBA00001974"/>
    </source>
</evidence>
<name>A0A9P9IP14_9HYPO</name>
<keyword evidence="2" id="KW-0285">Flavoprotein</keyword>
<evidence type="ECO:0000313" key="6">
    <source>
        <dbReference type="EMBL" id="KAH7126109.1"/>
    </source>
</evidence>
<dbReference type="InterPro" id="IPR002938">
    <property type="entry name" value="FAD-bd"/>
</dbReference>
<dbReference type="Proteomes" id="UP000738349">
    <property type="component" value="Unassembled WGS sequence"/>
</dbReference>
<dbReference type="AlphaFoldDB" id="A0A9P9IP14"/>
<feature type="domain" description="FAD-binding" evidence="5">
    <location>
        <begin position="43"/>
        <end position="402"/>
    </location>
</feature>
<organism evidence="6 7">
    <name type="scientific">Dactylonectria macrodidyma</name>
    <dbReference type="NCBI Taxonomy" id="307937"/>
    <lineage>
        <taxon>Eukaryota</taxon>
        <taxon>Fungi</taxon>
        <taxon>Dikarya</taxon>
        <taxon>Ascomycota</taxon>
        <taxon>Pezizomycotina</taxon>
        <taxon>Sordariomycetes</taxon>
        <taxon>Hypocreomycetidae</taxon>
        <taxon>Hypocreales</taxon>
        <taxon>Nectriaceae</taxon>
        <taxon>Dactylonectria</taxon>
    </lineage>
</organism>
<dbReference type="Pfam" id="PF21274">
    <property type="entry name" value="Rng_hyd_C"/>
    <property type="match status" value="1"/>
</dbReference>
<dbReference type="Gene3D" id="3.50.50.60">
    <property type="entry name" value="FAD/NAD(P)-binding domain"/>
    <property type="match status" value="1"/>
</dbReference>
<evidence type="ECO:0000259" key="5">
    <source>
        <dbReference type="Pfam" id="PF01494"/>
    </source>
</evidence>
<evidence type="ECO:0000256" key="3">
    <source>
        <dbReference type="ARBA" id="ARBA00022827"/>
    </source>
</evidence>
<dbReference type="InterPro" id="IPR036188">
    <property type="entry name" value="FAD/NAD-bd_sf"/>
</dbReference>
<proteinExistence type="predicted"/>
<evidence type="ECO:0000313" key="7">
    <source>
        <dbReference type="Proteomes" id="UP000738349"/>
    </source>
</evidence>
<dbReference type="InterPro" id="IPR050641">
    <property type="entry name" value="RIFMO-like"/>
</dbReference>
<dbReference type="PRINTS" id="PR00420">
    <property type="entry name" value="RNGMNOXGNASE"/>
</dbReference>
<dbReference type="Gene3D" id="3.30.9.10">
    <property type="entry name" value="D-Amino Acid Oxidase, subunit A, domain 2"/>
    <property type="match status" value="1"/>
</dbReference>
<accession>A0A9P9IP14</accession>
<dbReference type="OrthoDB" id="2690153at2759"/>
<gene>
    <name evidence="6" type="ORF">EDB81DRAFT_951477</name>
</gene>
<keyword evidence="4" id="KW-0560">Oxidoreductase</keyword>
<protein>
    <submittedName>
        <fullName evidence="6">FAD binding domain-containing protein</fullName>
    </submittedName>
</protein>
<keyword evidence="7" id="KW-1185">Reference proteome</keyword>
<dbReference type="EMBL" id="JAGMUV010000020">
    <property type="protein sequence ID" value="KAH7126109.1"/>
    <property type="molecule type" value="Genomic_DNA"/>
</dbReference>
<dbReference type="PANTHER" id="PTHR43004:SF19">
    <property type="entry name" value="BINDING MONOOXYGENASE, PUTATIVE (JCVI)-RELATED"/>
    <property type="match status" value="1"/>
</dbReference>
<comment type="caution">
    <text evidence="6">The sequence shown here is derived from an EMBL/GenBank/DDBJ whole genome shotgun (WGS) entry which is preliminary data.</text>
</comment>
<dbReference type="SUPFAM" id="SSF51905">
    <property type="entry name" value="FAD/NAD(P)-binding domain"/>
    <property type="match status" value="1"/>
</dbReference>
<keyword evidence="3" id="KW-0274">FAD</keyword>
<sequence>MASTASRGPRQVDDTIPIAQSARTEFDFGDFDHSSIPFEKEEWPVIVIGSSMVGMTLGVILGYHGIKSVSFDRHPSTAIHPRAALFLLRSVEIYRQLGLEDHLRKNSALNFDLDAGMVIVEKLVGGKTLMNLQQSDPAKVAKVTPSQRLWLTQNMFEPLLRESAKAFGAIQEFSEAVIHYEEQQGGVVVVVQNVQSKKLRKFKAKYLVSTDGNRSATRRKEGIEWKGPGVISQNISINFKADLTSYLGTRAKYGVTYIANPKIDAGFRLESEGKGGFMIVSRAGEKKHFAPDSVSERDAKQYFYDATGIEDQVDIEVESISYWSVAGFNSERFSSTQGRVFIAGDAAHLMPPTGGMGGNTGVQDVHNLAWKLAYVLSGKAAPSLLGTYNSERQPAAGFMMRQAFSRLQKRVLRTTPDEPELEDIVCELGYRYPTGASVLDQEHAGNNPLYEDPYLPLAIAGSRFPHVIITDTTTPDTKVSTLDLIKTNFVLFTTDPSSPWIDAAKNVALAVDVYSLNETSGPLRDEDGSLRSVAKILEGEALLVRPDGFIAWKAKKMVGGHQEALKSALRQVLGL</sequence>
<reference evidence="6" key="1">
    <citation type="journal article" date="2021" name="Nat. Commun.">
        <title>Genetic determinants of endophytism in the Arabidopsis root mycobiome.</title>
        <authorList>
            <person name="Mesny F."/>
            <person name="Miyauchi S."/>
            <person name="Thiergart T."/>
            <person name="Pickel B."/>
            <person name="Atanasova L."/>
            <person name="Karlsson M."/>
            <person name="Huettel B."/>
            <person name="Barry K.W."/>
            <person name="Haridas S."/>
            <person name="Chen C."/>
            <person name="Bauer D."/>
            <person name="Andreopoulos W."/>
            <person name="Pangilinan J."/>
            <person name="LaButti K."/>
            <person name="Riley R."/>
            <person name="Lipzen A."/>
            <person name="Clum A."/>
            <person name="Drula E."/>
            <person name="Henrissat B."/>
            <person name="Kohler A."/>
            <person name="Grigoriev I.V."/>
            <person name="Martin F.M."/>
            <person name="Hacquard S."/>
        </authorList>
    </citation>
    <scope>NUCLEOTIDE SEQUENCE</scope>
    <source>
        <strain evidence="6">MPI-CAGE-AT-0147</strain>
    </source>
</reference>
<comment type="cofactor">
    <cofactor evidence="1">
        <name>FAD</name>
        <dbReference type="ChEBI" id="CHEBI:57692"/>
    </cofactor>
</comment>
<evidence type="ECO:0000256" key="2">
    <source>
        <dbReference type="ARBA" id="ARBA00022630"/>
    </source>
</evidence>
<dbReference type="GO" id="GO:0016709">
    <property type="term" value="F:oxidoreductase activity, acting on paired donors, with incorporation or reduction of molecular oxygen, NAD(P)H as one donor, and incorporation of one atom of oxygen"/>
    <property type="evidence" value="ECO:0007669"/>
    <property type="project" value="UniProtKB-ARBA"/>
</dbReference>
<dbReference type="Gene3D" id="3.40.30.120">
    <property type="match status" value="1"/>
</dbReference>
<evidence type="ECO:0000256" key="4">
    <source>
        <dbReference type="ARBA" id="ARBA00023002"/>
    </source>
</evidence>
<dbReference type="PANTHER" id="PTHR43004">
    <property type="entry name" value="TRK SYSTEM POTASSIUM UPTAKE PROTEIN"/>
    <property type="match status" value="1"/>
</dbReference>